<proteinExistence type="predicted"/>
<name>A0A0G4PNI3_PENC3</name>
<accession>A0A0G4PNI3</accession>
<organism evidence="2 3">
    <name type="scientific">Penicillium camemberti (strain FM 013)</name>
    <dbReference type="NCBI Taxonomy" id="1429867"/>
    <lineage>
        <taxon>Eukaryota</taxon>
        <taxon>Fungi</taxon>
        <taxon>Dikarya</taxon>
        <taxon>Ascomycota</taxon>
        <taxon>Pezizomycotina</taxon>
        <taxon>Eurotiomycetes</taxon>
        <taxon>Eurotiomycetidae</taxon>
        <taxon>Eurotiales</taxon>
        <taxon>Aspergillaceae</taxon>
        <taxon>Penicillium</taxon>
    </lineage>
</organism>
<protein>
    <submittedName>
        <fullName evidence="2">Str. FM013</fullName>
    </submittedName>
</protein>
<gene>
    <name evidence="2" type="ORF">PCAMFM013_S025g000003</name>
</gene>
<dbReference type="EMBL" id="HG793158">
    <property type="protein sequence ID" value="CRL27945.1"/>
    <property type="molecule type" value="Genomic_DNA"/>
</dbReference>
<evidence type="ECO:0000313" key="3">
    <source>
        <dbReference type="Proteomes" id="UP000053732"/>
    </source>
</evidence>
<sequence>MTSQKRPATLLPEETYIDDHSDETNTEWEKITQDSVVFERECIEDDLTEQKPVILLQENPSSISHCRYWGCVPTKLNGEPNIRSAFRFNLKDVSGRYYEPNQYYHVSCLEQIYADLGALVERGAMKMEGGVNHLNSASWKLSRFHNAIEDWFRYNGRTFEVKAYDRFQREHANWDRKASTMEIKHQLNTHGGSSKNCEKCGEIPDEPLRRDYFPEEPRSKLLSEVLASVIGVQNLDEVDGSLNTHCGKKIRRG</sequence>
<keyword evidence="3" id="KW-1185">Reference proteome</keyword>
<feature type="region of interest" description="Disordered" evidence="1">
    <location>
        <begin position="1"/>
        <end position="25"/>
    </location>
</feature>
<evidence type="ECO:0000256" key="1">
    <source>
        <dbReference type="SAM" id="MobiDB-lite"/>
    </source>
</evidence>
<evidence type="ECO:0000313" key="2">
    <source>
        <dbReference type="EMBL" id="CRL27945.1"/>
    </source>
</evidence>
<reference evidence="2 3" key="1">
    <citation type="journal article" date="2014" name="Nat. Commun.">
        <title>Multiple recent horizontal transfers of a large genomic region in cheese making fungi.</title>
        <authorList>
            <person name="Cheeseman K."/>
            <person name="Ropars J."/>
            <person name="Renault P."/>
            <person name="Dupont J."/>
            <person name="Gouzy J."/>
            <person name="Branca A."/>
            <person name="Abraham A.L."/>
            <person name="Ceppi M."/>
            <person name="Conseiller E."/>
            <person name="Debuchy R."/>
            <person name="Malagnac F."/>
            <person name="Goarin A."/>
            <person name="Silar P."/>
            <person name="Lacoste S."/>
            <person name="Sallet E."/>
            <person name="Bensimon A."/>
            <person name="Giraud T."/>
            <person name="Brygoo Y."/>
        </authorList>
    </citation>
    <scope>NUCLEOTIDE SEQUENCE [LARGE SCALE GENOMIC DNA]</scope>
    <source>
        <strain evidence="3">FM 013</strain>
    </source>
</reference>
<dbReference type="AlphaFoldDB" id="A0A0G4PNI3"/>
<dbReference type="Proteomes" id="UP000053732">
    <property type="component" value="Unassembled WGS sequence"/>
</dbReference>